<feature type="region of interest" description="Disordered" evidence="1">
    <location>
        <begin position="45"/>
        <end position="164"/>
    </location>
</feature>
<sequence>MSRSSTPGSPAGRPAGPNGNRARSFDYPPDEDLDEVVLDSALVTSPGHSRVGVFQPPRPMTPREPVRPDGDIDSPFLDLFGGAQPRRRPAASTPPAPVEPVVAPPRRGVGREPLPIPHQPAVPVEPAPRAEPEPPVREQTPGVRAVGRPRPEPVHAAPLPVEPP</sequence>
<feature type="compositionally biased region" description="Low complexity" evidence="1">
    <location>
        <begin position="99"/>
        <end position="113"/>
    </location>
</feature>
<evidence type="ECO:0000313" key="3">
    <source>
        <dbReference type="Proteomes" id="UP000471364"/>
    </source>
</evidence>
<accession>A0ABQ6U8S7</accession>
<feature type="non-terminal residue" evidence="2">
    <location>
        <position position="164"/>
    </location>
</feature>
<feature type="region of interest" description="Disordered" evidence="1">
    <location>
        <begin position="1"/>
        <end position="33"/>
    </location>
</feature>
<comment type="caution">
    <text evidence="2">The sequence shown here is derived from an EMBL/GenBank/DDBJ whole genome shotgun (WGS) entry which is preliminary data.</text>
</comment>
<proteinExistence type="predicted"/>
<keyword evidence="3" id="KW-1185">Reference proteome</keyword>
<evidence type="ECO:0000256" key="1">
    <source>
        <dbReference type="SAM" id="MobiDB-lite"/>
    </source>
</evidence>
<organism evidence="2 3">
    <name type="scientific">Micromonospora aurantiaca</name>
    <name type="common">nom. illeg.</name>
    <dbReference type="NCBI Taxonomy" id="47850"/>
    <lineage>
        <taxon>Bacteria</taxon>
        <taxon>Bacillati</taxon>
        <taxon>Actinomycetota</taxon>
        <taxon>Actinomycetes</taxon>
        <taxon>Micromonosporales</taxon>
        <taxon>Micromonosporaceae</taxon>
        <taxon>Micromonospora</taxon>
    </lineage>
</organism>
<evidence type="ECO:0000313" key="2">
    <source>
        <dbReference type="EMBL" id="KAB1104476.1"/>
    </source>
</evidence>
<feature type="compositionally biased region" description="Pro residues" evidence="1">
    <location>
        <begin position="114"/>
        <end position="126"/>
    </location>
</feature>
<reference evidence="2 3" key="1">
    <citation type="submission" date="2019-09" db="EMBL/GenBank/DDBJ databases">
        <title>High taxonomic diversity of Micromonospora strains isolated from Medicago sativa nodules in different geographical locations.</title>
        <authorList>
            <person name="Martinez-Hidalgo P."/>
            <person name="Flores-Felix J.D."/>
            <person name="Velazquez E."/>
            <person name="Brau L."/>
            <person name="Trujillo M.E."/>
            <person name="Martinez-Molina E."/>
        </authorList>
    </citation>
    <scope>NUCLEOTIDE SEQUENCE [LARGE SCALE GENOMIC DNA]</scope>
    <source>
        <strain evidence="2 3">ALFB5</strain>
    </source>
</reference>
<dbReference type="Proteomes" id="UP000471364">
    <property type="component" value="Unassembled WGS sequence"/>
</dbReference>
<name>A0ABQ6U8S7_9ACTN</name>
<protein>
    <submittedName>
        <fullName evidence="2">Uncharacterized protein</fullName>
    </submittedName>
</protein>
<gene>
    <name evidence="2" type="ORF">F6X54_28280</name>
</gene>
<dbReference type="EMBL" id="WAAR01000183">
    <property type="protein sequence ID" value="KAB1104476.1"/>
    <property type="molecule type" value="Genomic_DNA"/>
</dbReference>